<dbReference type="EMBL" id="CBXV010000006">
    <property type="protein sequence ID" value="CDM65835.1"/>
    <property type="molecule type" value="Genomic_DNA"/>
</dbReference>
<sequence length="436" mass="49770">MNSLEMYKSLGIEDVPSFYYKRVFTGGVLDARYFDAVDRFSMRFARTMWVYNNVRRGASVLDLGCGEGQLALLRRKGVYIAGVDLSPQLVEIARRNGYDAVCVASLHALPFADHSFDYVVSLDVLGHIAPEEKPEVLKEIKRVLRPRGVTMHGIECLNPTLHVRRDSPNYKDFVNIDGHIGLEEEEITAARFKCLFANVQWEPRYTLCLSCEEIIKQAERYGMRFDEDLLVHLRSLSYKERRAFDLAMGYVFNKVSELNLKLPSNGLYMLLKASDAPLGPFYDEHKDESLLTAERASGRSFCLDRSGAAQFDAGWYAANYLPPVARWMSDRATVHFSAERISKIRMDLTTHLPDLDARPMGLQFRLNGELICAFSLCRYGWLELEMDVPERISENGRNGKHSLEIRANQTWKPSDYAEVNDDRDLSIAVCNIEVFT</sequence>
<evidence type="ECO:0000259" key="4">
    <source>
        <dbReference type="Pfam" id="PF08241"/>
    </source>
</evidence>
<dbReference type="STRING" id="454194.PYK22_01842"/>
<name>A0A0B6X0A1_9BACT</name>
<evidence type="ECO:0000313" key="6">
    <source>
        <dbReference type="Proteomes" id="UP000031518"/>
    </source>
</evidence>
<dbReference type="PANTHER" id="PTHR43464">
    <property type="entry name" value="METHYLTRANSFERASE"/>
    <property type="match status" value="1"/>
</dbReference>
<evidence type="ECO:0000256" key="2">
    <source>
        <dbReference type="ARBA" id="ARBA00022679"/>
    </source>
</evidence>
<dbReference type="Proteomes" id="UP000031518">
    <property type="component" value="Unassembled WGS sequence"/>
</dbReference>
<keyword evidence="1 5" id="KW-0489">Methyltransferase</keyword>
<dbReference type="Pfam" id="PF08241">
    <property type="entry name" value="Methyltransf_11"/>
    <property type="match status" value="1"/>
</dbReference>
<dbReference type="InterPro" id="IPR029063">
    <property type="entry name" value="SAM-dependent_MTases_sf"/>
</dbReference>
<reference evidence="5 6" key="2">
    <citation type="submission" date="2015-01" db="EMBL/GenBank/DDBJ databases">
        <title>Complete genome sequence of Pyrinomonas methylaliphatogenes type strain K22T.</title>
        <authorList>
            <person name="Lee K.C.Y."/>
            <person name="Power J.F."/>
            <person name="Dunfield P.F."/>
            <person name="Morgan X.C."/>
            <person name="Huttenhower C."/>
            <person name="Stott M.B."/>
        </authorList>
    </citation>
    <scope>NUCLEOTIDE SEQUENCE [LARGE SCALE GENOMIC DNA]</scope>
    <source>
        <strain evidence="5 6">K22</strain>
    </source>
</reference>
<keyword evidence="2" id="KW-0808">Transferase</keyword>
<keyword evidence="3" id="KW-0949">S-adenosyl-L-methionine</keyword>
<dbReference type="GO" id="GO:0008757">
    <property type="term" value="F:S-adenosylmethionine-dependent methyltransferase activity"/>
    <property type="evidence" value="ECO:0007669"/>
    <property type="project" value="InterPro"/>
</dbReference>
<dbReference type="InterPro" id="IPR013216">
    <property type="entry name" value="Methyltransf_11"/>
</dbReference>
<feature type="domain" description="Methyltransferase type 11" evidence="4">
    <location>
        <begin position="61"/>
        <end position="149"/>
    </location>
</feature>
<dbReference type="GO" id="GO:0032259">
    <property type="term" value="P:methylation"/>
    <property type="evidence" value="ECO:0007669"/>
    <property type="project" value="UniProtKB-KW"/>
</dbReference>
<accession>A0A0B6X0A1</accession>
<keyword evidence="5" id="KW-0830">Ubiquinone</keyword>
<dbReference type="RefSeq" id="WP_060635512.1">
    <property type="nucleotide sequence ID" value="NZ_CBXV010000006.1"/>
</dbReference>
<dbReference type="AlphaFoldDB" id="A0A0B6X0A1"/>
<gene>
    <name evidence="5" type="ORF">PYK22_01842</name>
</gene>
<evidence type="ECO:0000256" key="1">
    <source>
        <dbReference type="ARBA" id="ARBA00022603"/>
    </source>
</evidence>
<reference evidence="5 6" key="1">
    <citation type="submission" date="2013-12" db="EMBL/GenBank/DDBJ databases">
        <authorList>
            <person name="Stott M."/>
        </authorList>
    </citation>
    <scope>NUCLEOTIDE SEQUENCE [LARGE SCALE GENOMIC DNA]</scope>
    <source>
        <strain evidence="5 6">K22</strain>
    </source>
</reference>
<evidence type="ECO:0000256" key="3">
    <source>
        <dbReference type="ARBA" id="ARBA00022691"/>
    </source>
</evidence>
<dbReference type="SUPFAM" id="SSF53335">
    <property type="entry name" value="S-adenosyl-L-methionine-dependent methyltransferases"/>
    <property type="match status" value="1"/>
</dbReference>
<dbReference type="PANTHER" id="PTHR43464:SF19">
    <property type="entry name" value="UBIQUINONE BIOSYNTHESIS O-METHYLTRANSFERASE, MITOCHONDRIAL"/>
    <property type="match status" value="1"/>
</dbReference>
<keyword evidence="6" id="KW-1185">Reference proteome</keyword>
<proteinExistence type="predicted"/>
<protein>
    <submittedName>
        <fullName evidence="5">Methylase involved in ubiquinone/menaquinone biosynthesis</fullName>
    </submittedName>
</protein>
<evidence type="ECO:0000313" key="5">
    <source>
        <dbReference type="EMBL" id="CDM65835.1"/>
    </source>
</evidence>
<dbReference type="Gene3D" id="3.40.50.150">
    <property type="entry name" value="Vaccinia Virus protein VP39"/>
    <property type="match status" value="1"/>
</dbReference>
<organism evidence="5 6">
    <name type="scientific">Pyrinomonas methylaliphatogenes</name>
    <dbReference type="NCBI Taxonomy" id="454194"/>
    <lineage>
        <taxon>Bacteria</taxon>
        <taxon>Pseudomonadati</taxon>
        <taxon>Acidobacteriota</taxon>
        <taxon>Blastocatellia</taxon>
        <taxon>Blastocatellales</taxon>
        <taxon>Pyrinomonadaceae</taxon>
        <taxon>Pyrinomonas</taxon>
    </lineage>
</organism>
<dbReference type="CDD" id="cd02440">
    <property type="entry name" value="AdoMet_MTases"/>
    <property type="match status" value="1"/>
</dbReference>
<dbReference type="OrthoDB" id="9760689at2"/>